<dbReference type="VEuPathDB" id="TriTrypDB:TcCLB.510647.50"/>
<dbReference type="VEuPathDB" id="TriTrypDB:TcG_01487"/>
<reference evidence="1 2" key="1">
    <citation type="journal article" date="2018" name="Microb. Genom.">
        <title>Expanding an expanded genome: long-read sequencing of Trypanosoma cruzi.</title>
        <authorList>
            <person name="Berna L."/>
            <person name="Rodriguez M."/>
            <person name="Chiribao M.L."/>
            <person name="Parodi-Talice A."/>
            <person name="Pita S."/>
            <person name="Rijo G."/>
            <person name="Alvarez-Valin F."/>
            <person name="Robello C."/>
        </authorList>
    </citation>
    <scope>NUCLEOTIDE SEQUENCE [LARGE SCALE GENOMIC DNA]</scope>
    <source>
        <strain evidence="1 2">Dm28c</strain>
    </source>
</reference>
<protein>
    <submittedName>
        <fullName evidence="1">Uncharacterized protein</fullName>
    </submittedName>
</protein>
<dbReference type="Proteomes" id="UP000246121">
    <property type="component" value="Unassembled WGS sequence"/>
</dbReference>
<evidence type="ECO:0000313" key="2">
    <source>
        <dbReference type="Proteomes" id="UP000246121"/>
    </source>
</evidence>
<accession>A0A2V2VX51</accession>
<dbReference type="VEuPathDB" id="TriTrypDB:C3747_96g329c"/>
<proteinExistence type="predicted"/>
<dbReference type="VEuPathDB" id="TriTrypDB:C4B63_10g1930c"/>
<dbReference type="VEuPathDB" id="TriTrypDB:TcBrA4_0127350"/>
<dbReference type="OrthoDB" id="249538at2759"/>
<comment type="caution">
    <text evidence="1">The sequence shown here is derived from an EMBL/GenBank/DDBJ whole genome shotgun (WGS) entry which is preliminary data.</text>
</comment>
<organism evidence="1 2">
    <name type="scientific">Trypanosoma cruzi</name>
    <dbReference type="NCBI Taxonomy" id="5693"/>
    <lineage>
        <taxon>Eukaryota</taxon>
        <taxon>Discoba</taxon>
        <taxon>Euglenozoa</taxon>
        <taxon>Kinetoplastea</taxon>
        <taxon>Metakinetoplastina</taxon>
        <taxon>Trypanosomatida</taxon>
        <taxon>Trypanosomatidae</taxon>
        <taxon>Trypanosoma</taxon>
        <taxon>Schizotrypanum</taxon>
    </lineage>
</organism>
<dbReference type="VEuPathDB" id="TriTrypDB:TcCLB.507795.40"/>
<dbReference type="VEuPathDB" id="TriTrypDB:BCY84_14960"/>
<evidence type="ECO:0000313" key="1">
    <source>
        <dbReference type="EMBL" id="PWU98943.1"/>
    </source>
</evidence>
<dbReference type="EMBL" id="PRFA01000010">
    <property type="protein sequence ID" value="PWU98943.1"/>
    <property type="molecule type" value="Genomic_DNA"/>
</dbReference>
<dbReference type="AlphaFoldDB" id="A0A2V2VX51"/>
<name>A0A2V2VX51_TRYCR</name>
<sequence length="101" mass="11250">MIDDEEICELLLAEIRERFPLYESVIETVGSSRVVTCNVTGGAKGFLPYPVVEHDEFTSKSLRDVVDVVDALRRRGCAEVFLVFVDSGGSLTFYRTSTVRA</sequence>
<gene>
    <name evidence="1" type="ORF">C4B63_10g1930c</name>
</gene>
<dbReference type="VEuPathDB" id="TriTrypDB:TcCL_NonESM02784"/>